<organism evidence="1 2">
    <name type="scientific">Danxiaibacter flavus</name>
    <dbReference type="NCBI Taxonomy" id="3049108"/>
    <lineage>
        <taxon>Bacteria</taxon>
        <taxon>Pseudomonadati</taxon>
        <taxon>Bacteroidota</taxon>
        <taxon>Chitinophagia</taxon>
        <taxon>Chitinophagales</taxon>
        <taxon>Chitinophagaceae</taxon>
        <taxon>Danxiaibacter</taxon>
    </lineage>
</organism>
<name>A0ABV3ZN83_9BACT</name>
<keyword evidence="2" id="KW-1185">Reference proteome</keyword>
<reference evidence="1 2" key="1">
    <citation type="submission" date="2023-07" db="EMBL/GenBank/DDBJ databases">
        <authorList>
            <person name="Lian W.-H."/>
        </authorList>
    </citation>
    <scope>NUCLEOTIDE SEQUENCE [LARGE SCALE GENOMIC DNA]</scope>
    <source>
        <strain evidence="1 2">SYSU DXS3180</strain>
    </source>
</reference>
<sequence>MAKKAFYGLEYIKMGNVAPDGGMGTSLTTLGGIVEGTPILEVPEGTTTDFNIEDSDEPYYSVTVPGKKTLKLSVYDIDVYILQKLWGGTVIPGATQTDPPTWQAPASQPQIEQSVEIKHRLGGVIKIARGKVVTTSQLKFQKNGLGQLDLTITILAPEKSGVPSWSMTAGTTDTPLTFDTAQTFTSVANKTDFGVTTTLPATNATVKFEFNKVASPSGTPMSMNIKAGGVQVALVDFPSDYNGQPFRFTNSSGTKYTGNFTNGDFILS</sequence>
<evidence type="ECO:0000313" key="1">
    <source>
        <dbReference type="EMBL" id="MEX6691258.1"/>
    </source>
</evidence>
<dbReference type="EMBL" id="JAULBC010000015">
    <property type="protein sequence ID" value="MEX6691258.1"/>
    <property type="molecule type" value="Genomic_DNA"/>
</dbReference>
<dbReference type="RefSeq" id="WP_369332674.1">
    <property type="nucleotide sequence ID" value="NZ_JAULBC010000015.1"/>
</dbReference>
<gene>
    <name evidence="1" type="ORF">QTN47_27360</name>
</gene>
<comment type="caution">
    <text evidence="1">The sequence shown here is derived from an EMBL/GenBank/DDBJ whole genome shotgun (WGS) entry which is preliminary data.</text>
</comment>
<evidence type="ECO:0000313" key="2">
    <source>
        <dbReference type="Proteomes" id="UP001560573"/>
    </source>
</evidence>
<dbReference type="Proteomes" id="UP001560573">
    <property type="component" value="Unassembled WGS sequence"/>
</dbReference>
<proteinExistence type="predicted"/>
<accession>A0ABV3ZN83</accession>
<protein>
    <submittedName>
        <fullName evidence="1">Uncharacterized protein</fullName>
    </submittedName>
</protein>